<proteinExistence type="predicted"/>
<dbReference type="AlphaFoldDB" id="A0A813KFP7"/>
<accession>A0A813KFP7</accession>
<comment type="caution">
    <text evidence="1">The sequence shown here is derived from an EMBL/GenBank/DDBJ whole genome shotgun (WGS) entry which is preliminary data.</text>
</comment>
<name>A0A813KFP7_POLGL</name>
<evidence type="ECO:0000313" key="1">
    <source>
        <dbReference type="EMBL" id="CAE8697881.1"/>
    </source>
</evidence>
<gene>
    <name evidence="1" type="ORF">PGLA2088_LOCUS30470</name>
</gene>
<evidence type="ECO:0000313" key="2">
    <source>
        <dbReference type="Proteomes" id="UP000626109"/>
    </source>
</evidence>
<organism evidence="1 2">
    <name type="scientific">Polarella glacialis</name>
    <name type="common">Dinoflagellate</name>
    <dbReference type="NCBI Taxonomy" id="89957"/>
    <lineage>
        <taxon>Eukaryota</taxon>
        <taxon>Sar</taxon>
        <taxon>Alveolata</taxon>
        <taxon>Dinophyceae</taxon>
        <taxon>Suessiales</taxon>
        <taxon>Suessiaceae</taxon>
        <taxon>Polarella</taxon>
    </lineage>
</organism>
<dbReference type="Proteomes" id="UP000626109">
    <property type="component" value="Unassembled WGS sequence"/>
</dbReference>
<sequence length="134" mass="14762">MPVVLSRAAAPANAGQVNPADFLCPERRAVFNDLAKLKLEPHQLPNLSPVACLRVSLKDEDAIARLLLNSVLAVLVEESQMPRCRDGKLLLSAFWVTKESALKDRLIYGRRSLTSSVKRLDWAKLPSASCFCSC</sequence>
<dbReference type="EMBL" id="CAJNNW010028837">
    <property type="protein sequence ID" value="CAE8697881.1"/>
    <property type="molecule type" value="Genomic_DNA"/>
</dbReference>
<protein>
    <submittedName>
        <fullName evidence="1">Uncharacterized protein</fullName>
    </submittedName>
</protein>
<reference evidence="1" key="1">
    <citation type="submission" date="2021-02" db="EMBL/GenBank/DDBJ databases">
        <authorList>
            <person name="Dougan E. K."/>
            <person name="Rhodes N."/>
            <person name="Thang M."/>
            <person name="Chan C."/>
        </authorList>
    </citation>
    <scope>NUCLEOTIDE SEQUENCE</scope>
</reference>